<reference evidence="3" key="1">
    <citation type="submission" date="2016-10" db="EMBL/GenBank/DDBJ databases">
        <authorList>
            <person name="Varghese N."/>
            <person name="Submissions S."/>
        </authorList>
    </citation>
    <scope>NUCLEOTIDE SEQUENCE [LARGE SCALE GENOMIC DNA]</scope>
    <source>
        <strain evidence="3">DSM 3695</strain>
    </source>
</reference>
<dbReference type="AlphaFoldDB" id="A0A1I0NJF8"/>
<evidence type="ECO:0000256" key="1">
    <source>
        <dbReference type="SAM" id="MobiDB-lite"/>
    </source>
</evidence>
<evidence type="ECO:0000313" key="2">
    <source>
        <dbReference type="EMBL" id="SEW01430.1"/>
    </source>
</evidence>
<dbReference type="Gene3D" id="3.90.1140.10">
    <property type="entry name" value="Cyclic phosphodiesterase"/>
    <property type="match status" value="1"/>
</dbReference>
<dbReference type="PANTHER" id="PTHR40037">
    <property type="entry name" value="PHOSPHOESTERASE YJCG-RELATED"/>
    <property type="match status" value="1"/>
</dbReference>
<dbReference type="EMBL" id="FOJG01000001">
    <property type="protein sequence ID" value="SEW01430.1"/>
    <property type="molecule type" value="Genomic_DNA"/>
</dbReference>
<dbReference type="GO" id="GO:0016874">
    <property type="term" value="F:ligase activity"/>
    <property type="evidence" value="ECO:0007669"/>
    <property type="project" value="UniProtKB-KW"/>
</dbReference>
<keyword evidence="3" id="KW-1185">Reference proteome</keyword>
<keyword evidence="2" id="KW-0436">Ligase</keyword>
<evidence type="ECO:0000313" key="3">
    <source>
        <dbReference type="Proteomes" id="UP000199310"/>
    </source>
</evidence>
<dbReference type="InterPro" id="IPR009097">
    <property type="entry name" value="Cyclic_Pdiesterase"/>
</dbReference>
<feature type="compositionally biased region" description="Basic and acidic residues" evidence="1">
    <location>
        <begin position="17"/>
        <end position="42"/>
    </location>
</feature>
<feature type="compositionally biased region" description="Basic and acidic residues" evidence="1">
    <location>
        <begin position="1"/>
        <end position="10"/>
    </location>
</feature>
<dbReference type="InterPro" id="IPR050580">
    <property type="entry name" value="2H_phosphoesterase_YjcG-like"/>
</dbReference>
<gene>
    <name evidence="2" type="ORF">SAMN04488122_0204</name>
</gene>
<sequence length="465" mass="48254">MTFERNERPRRPYSSDTNKENDPNKEKGDDKPNLNNEREGGKPDYNSGGSEGRTGYNREGGYRPRTDYNRDGGSGGGYNREGGGGGYNRDGGGGGYNRDGGGNNYNRDGAGGGYNGGGGYDRGGSGGGGYNRGGGGYGGGGGYNRDGGGGGGYNRGGGGGYDRGGGGGGYDRGGSGGGGYDRGGGGGGYNRGGGGGGYDRGGGGGGYGRGGGGGGYNRGGGGGGYDRGGGGGGYNRGGGGGGYDRGGGGGGYNRGGGGGGGYRGGGNPRQGGRPQRFEPKPDNKIYFIALLPTAEVGKEIIKIKQEFAEQYGPMYALKVLPHITLQVPFTADPALEKAFCDELTEFAKTQAPFEVSLKGFGTFPNKQNRVLFINVEKSETMSAMHRQLINFLRKEFGFSTMLARTGFTPHVTVAFKDLEDDQFNKAWPEYENKEYEATFKVNNLYFLRHNGKSWEVLQKCKLGGA</sequence>
<feature type="compositionally biased region" description="Gly residues" evidence="1">
    <location>
        <begin position="72"/>
        <end position="172"/>
    </location>
</feature>
<dbReference type="SUPFAM" id="SSF55144">
    <property type="entry name" value="LigT-like"/>
    <property type="match status" value="1"/>
</dbReference>
<feature type="region of interest" description="Disordered" evidence="1">
    <location>
        <begin position="254"/>
        <end position="280"/>
    </location>
</feature>
<feature type="compositionally biased region" description="Gly residues" evidence="1">
    <location>
        <begin position="254"/>
        <end position="269"/>
    </location>
</feature>
<organism evidence="2 3">
    <name type="scientific">Chitinophaga arvensicola</name>
    <dbReference type="NCBI Taxonomy" id="29529"/>
    <lineage>
        <taxon>Bacteria</taxon>
        <taxon>Pseudomonadati</taxon>
        <taxon>Bacteroidota</taxon>
        <taxon>Chitinophagia</taxon>
        <taxon>Chitinophagales</taxon>
        <taxon>Chitinophagaceae</taxon>
        <taxon>Chitinophaga</taxon>
    </lineage>
</organism>
<dbReference type="Pfam" id="PF13563">
    <property type="entry name" value="2_5_RNA_ligase2"/>
    <property type="match status" value="1"/>
</dbReference>
<dbReference type="Proteomes" id="UP000199310">
    <property type="component" value="Unassembled WGS sequence"/>
</dbReference>
<accession>A0A1I0NJF8</accession>
<dbReference type="PANTHER" id="PTHR40037:SF1">
    <property type="entry name" value="PHOSPHOESTERASE SAOUHSC_00951-RELATED"/>
    <property type="match status" value="1"/>
</dbReference>
<dbReference type="RefSeq" id="WP_245752344.1">
    <property type="nucleotide sequence ID" value="NZ_FOJG01000001.1"/>
</dbReference>
<feature type="region of interest" description="Disordered" evidence="1">
    <location>
        <begin position="1"/>
        <end position="172"/>
    </location>
</feature>
<protein>
    <submittedName>
        <fullName evidence="2">2'-5' RNA ligase</fullName>
    </submittedName>
</protein>
<dbReference type="PRINTS" id="PR01228">
    <property type="entry name" value="EGGSHELL"/>
</dbReference>
<proteinExistence type="predicted"/>
<dbReference type="STRING" id="29529.SAMN04488122_0204"/>
<feature type="compositionally biased region" description="Basic and acidic residues" evidence="1">
    <location>
        <begin position="60"/>
        <end position="70"/>
    </location>
</feature>
<name>A0A1I0NJF8_9BACT</name>